<gene>
    <name evidence="5" type="ORF">DBRI00130_LOCUS30131</name>
</gene>
<sequence length="356" mass="39868">MSTIESNGGINVWLVGWVCLSIVVLLAPFFATQQRRRLCMSRLRERRWDVEIEENNGGWFAGAQERYNAAMARENQNSNFSREHEDKVSSFILERANGFSTVLKEDDFCSLCKDGHPIMDGSNLKSDNEEKYAADEKSVIGTTIGSEKEISPECCTLKDEERQVEKSPSDETKSTTSTDETENSEEAVSIDVGDSISIESGDIKDQDCILQTESFASGTGLHTHIIIPLPGIIVSSQETLGSSRESRKKDLEDGTNTTDTLTIADKERVVSKFCAICLSEFEKDQSVCWSSNSSCPHAFHTECILTWYTAISKKKYKRRQRDGVVDNDVTKFLMLCPCCRQDFLPTSPKEDADEQV</sequence>
<dbReference type="CDD" id="cd16448">
    <property type="entry name" value="RING-H2"/>
    <property type="match status" value="1"/>
</dbReference>
<feature type="compositionally biased region" description="Basic and acidic residues" evidence="2">
    <location>
        <begin position="151"/>
        <end position="173"/>
    </location>
</feature>
<feature type="transmembrane region" description="Helical" evidence="3">
    <location>
        <begin position="12"/>
        <end position="32"/>
    </location>
</feature>
<keyword evidence="1" id="KW-0862">Zinc</keyword>
<dbReference type="Gene3D" id="3.30.40.10">
    <property type="entry name" value="Zinc/RING finger domain, C3HC4 (zinc finger)"/>
    <property type="match status" value="1"/>
</dbReference>
<keyword evidence="1" id="KW-0479">Metal-binding</keyword>
<evidence type="ECO:0000256" key="3">
    <source>
        <dbReference type="SAM" id="Phobius"/>
    </source>
</evidence>
<reference evidence="5" key="1">
    <citation type="submission" date="2021-01" db="EMBL/GenBank/DDBJ databases">
        <authorList>
            <person name="Corre E."/>
            <person name="Pelletier E."/>
            <person name="Niang G."/>
            <person name="Scheremetjew M."/>
            <person name="Finn R."/>
            <person name="Kale V."/>
            <person name="Holt S."/>
            <person name="Cochrane G."/>
            <person name="Meng A."/>
            <person name="Brown T."/>
            <person name="Cohen L."/>
        </authorList>
    </citation>
    <scope>NUCLEOTIDE SEQUENCE</scope>
    <source>
        <strain evidence="5">GSO104</strain>
    </source>
</reference>
<dbReference type="AlphaFoldDB" id="A0A7S4S6L1"/>
<feature type="domain" description="RING-type" evidence="4">
    <location>
        <begin position="274"/>
        <end position="340"/>
    </location>
</feature>
<dbReference type="GO" id="GO:0008270">
    <property type="term" value="F:zinc ion binding"/>
    <property type="evidence" value="ECO:0007669"/>
    <property type="project" value="UniProtKB-KW"/>
</dbReference>
<name>A0A7S4S6L1_9STRA</name>
<dbReference type="Pfam" id="PF13639">
    <property type="entry name" value="zf-RING_2"/>
    <property type="match status" value="1"/>
</dbReference>
<keyword evidence="3" id="KW-0812">Transmembrane</keyword>
<dbReference type="InterPro" id="IPR013083">
    <property type="entry name" value="Znf_RING/FYVE/PHD"/>
</dbReference>
<keyword evidence="1" id="KW-0863">Zinc-finger</keyword>
<organism evidence="5">
    <name type="scientific">Ditylum brightwellii</name>
    <dbReference type="NCBI Taxonomy" id="49249"/>
    <lineage>
        <taxon>Eukaryota</taxon>
        <taxon>Sar</taxon>
        <taxon>Stramenopiles</taxon>
        <taxon>Ochrophyta</taxon>
        <taxon>Bacillariophyta</taxon>
        <taxon>Mediophyceae</taxon>
        <taxon>Lithodesmiophycidae</taxon>
        <taxon>Lithodesmiales</taxon>
        <taxon>Lithodesmiaceae</taxon>
        <taxon>Ditylum</taxon>
    </lineage>
</organism>
<proteinExistence type="predicted"/>
<dbReference type="EMBL" id="HBNS01038621">
    <property type="protein sequence ID" value="CAE4636133.1"/>
    <property type="molecule type" value="Transcribed_RNA"/>
</dbReference>
<evidence type="ECO:0000256" key="2">
    <source>
        <dbReference type="SAM" id="MobiDB-lite"/>
    </source>
</evidence>
<feature type="region of interest" description="Disordered" evidence="2">
    <location>
        <begin position="151"/>
        <end position="191"/>
    </location>
</feature>
<evidence type="ECO:0000256" key="1">
    <source>
        <dbReference type="PROSITE-ProRule" id="PRU00175"/>
    </source>
</evidence>
<keyword evidence="3" id="KW-0472">Membrane</keyword>
<evidence type="ECO:0000259" key="4">
    <source>
        <dbReference type="PROSITE" id="PS50089"/>
    </source>
</evidence>
<keyword evidence="3" id="KW-1133">Transmembrane helix</keyword>
<dbReference type="InterPro" id="IPR001841">
    <property type="entry name" value="Znf_RING"/>
</dbReference>
<protein>
    <recommendedName>
        <fullName evidence="4">RING-type domain-containing protein</fullName>
    </recommendedName>
</protein>
<evidence type="ECO:0000313" key="5">
    <source>
        <dbReference type="EMBL" id="CAE4636133.1"/>
    </source>
</evidence>
<accession>A0A7S4S6L1</accession>
<dbReference type="SUPFAM" id="SSF57850">
    <property type="entry name" value="RING/U-box"/>
    <property type="match status" value="1"/>
</dbReference>
<dbReference type="PROSITE" id="PS50089">
    <property type="entry name" value="ZF_RING_2"/>
    <property type="match status" value="1"/>
</dbReference>